<proteinExistence type="predicted"/>
<dbReference type="Proteomes" id="UP000011509">
    <property type="component" value="Unassembled WGS sequence"/>
</dbReference>
<accession>M0EL47</accession>
<keyword evidence="2" id="KW-1185">Reference proteome</keyword>
<organism evidence="1 2">
    <name type="scientific">Halorubrum coriense DSM 10284</name>
    <dbReference type="NCBI Taxonomy" id="1227466"/>
    <lineage>
        <taxon>Archaea</taxon>
        <taxon>Methanobacteriati</taxon>
        <taxon>Methanobacteriota</taxon>
        <taxon>Stenosarchaea group</taxon>
        <taxon>Halobacteria</taxon>
        <taxon>Halobacteriales</taxon>
        <taxon>Haloferacaceae</taxon>
        <taxon>Halorubrum</taxon>
    </lineage>
</organism>
<comment type="caution">
    <text evidence="1">The sequence shown here is derived from an EMBL/GenBank/DDBJ whole genome shotgun (WGS) entry which is preliminary data.</text>
</comment>
<reference evidence="1 2" key="1">
    <citation type="journal article" date="2014" name="PLoS Genet.">
        <title>Phylogenetically driven sequencing of extremely halophilic archaea reveals strategies for static and dynamic osmo-response.</title>
        <authorList>
            <person name="Becker E.A."/>
            <person name="Seitzer P.M."/>
            <person name="Tritt A."/>
            <person name="Larsen D."/>
            <person name="Krusor M."/>
            <person name="Yao A.I."/>
            <person name="Wu D."/>
            <person name="Madern D."/>
            <person name="Eisen J.A."/>
            <person name="Darling A.E."/>
            <person name="Facciotti M.T."/>
        </authorList>
    </citation>
    <scope>NUCLEOTIDE SEQUENCE [LARGE SCALE GENOMIC DNA]</scope>
    <source>
        <strain evidence="1 2">DSM 10284</strain>
    </source>
</reference>
<evidence type="ECO:0008006" key="3">
    <source>
        <dbReference type="Google" id="ProtNLM"/>
    </source>
</evidence>
<dbReference type="PATRIC" id="fig|1227466.3.peg.1455"/>
<protein>
    <recommendedName>
        <fullName evidence="3">SCP2 domain-containing protein</fullName>
    </recommendedName>
</protein>
<dbReference type="AlphaFoldDB" id="M0EL47"/>
<dbReference type="EMBL" id="AOJL01000028">
    <property type="protein sequence ID" value="ELZ48470.1"/>
    <property type="molecule type" value="Genomic_DNA"/>
</dbReference>
<name>M0EL47_9EURY</name>
<gene>
    <name evidence="1" type="ORF">C464_07215</name>
</gene>
<dbReference type="RefSeq" id="WP_006112946.1">
    <property type="nucleotide sequence ID" value="NZ_AOJL01000028.1"/>
</dbReference>
<dbReference type="OrthoDB" id="239538at2157"/>
<dbReference type="STRING" id="1227466.C464_07215"/>
<evidence type="ECO:0000313" key="1">
    <source>
        <dbReference type="EMBL" id="ELZ48470.1"/>
    </source>
</evidence>
<evidence type="ECO:0000313" key="2">
    <source>
        <dbReference type="Proteomes" id="UP000011509"/>
    </source>
</evidence>
<sequence length="154" mass="16313">MTRSFSVVFVAVLLVSALAGGAVAQSDGGDDLFRSLEEMVPAYNENADAVDLGPINLAGTTNVYVRDGDAERAYSITMDEQNRITALDDGRSDDAVRKITTDRSTLDGIAAAENPAAAFRTAVANDDIAISGEGGRLLEGVKWAIINRLKGFFL</sequence>